<keyword evidence="3 5" id="KW-0326">Glycosidase</keyword>
<dbReference type="Gene3D" id="3.20.20.80">
    <property type="entry name" value="Glycosidases"/>
    <property type="match status" value="1"/>
</dbReference>
<keyword evidence="4" id="KW-0961">Cell wall biogenesis/degradation</keyword>
<protein>
    <submittedName>
        <fullName evidence="7">Glucan 1,3-beta-glucosidase</fullName>
    </submittedName>
</protein>
<dbReference type="SUPFAM" id="SSF51445">
    <property type="entry name" value="(Trans)glycosidases"/>
    <property type="match status" value="1"/>
</dbReference>
<evidence type="ECO:0000259" key="6">
    <source>
        <dbReference type="Pfam" id="PF00150"/>
    </source>
</evidence>
<evidence type="ECO:0000313" key="7">
    <source>
        <dbReference type="EMBL" id="KKP03755.1"/>
    </source>
</evidence>
<proteinExistence type="inferred from homology"/>
<organism evidence="7 8">
    <name type="scientific">Trichoderma harzianum</name>
    <name type="common">Hypocrea lixii</name>
    <dbReference type="NCBI Taxonomy" id="5544"/>
    <lineage>
        <taxon>Eukaryota</taxon>
        <taxon>Fungi</taxon>
        <taxon>Dikarya</taxon>
        <taxon>Ascomycota</taxon>
        <taxon>Pezizomycotina</taxon>
        <taxon>Sordariomycetes</taxon>
        <taxon>Hypocreomycetidae</taxon>
        <taxon>Hypocreales</taxon>
        <taxon>Hypocreaceae</taxon>
        <taxon>Trichoderma</taxon>
    </lineage>
</organism>
<dbReference type="FunFam" id="3.20.20.80:FF:000130">
    <property type="entry name" value="Endoglucanase C"/>
    <property type="match status" value="1"/>
</dbReference>
<gene>
    <name evidence="7" type="ORF">THAR02_04143</name>
</gene>
<evidence type="ECO:0000256" key="4">
    <source>
        <dbReference type="ARBA" id="ARBA00023316"/>
    </source>
</evidence>
<dbReference type="PANTHER" id="PTHR31297">
    <property type="entry name" value="GLUCAN ENDO-1,6-BETA-GLUCOSIDASE B"/>
    <property type="match status" value="1"/>
</dbReference>
<dbReference type="AlphaFoldDB" id="A0A0F9XGU7"/>
<dbReference type="EMBL" id="JOKZ01000099">
    <property type="protein sequence ID" value="KKP03755.1"/>
    <property type="molecule type" value="Genomic_DNA"/>
</dbReference>
<dbReference type="Pfam" id="PF00150">
    <property type="entry name" value="Cellulase"/>
    <property type="match status" value="1"/>
</dbReference>
<dbReference type="GO" id="GO:0008422">
    <property type="term" value="F:beta-glucosidase activity"/>
    <property type="evidence" value="ECO:0007669"/>
    <property type="project" value="TreeGrafter"/>
</dbReference>
<evidence type="ECO:0000256" key="2">
    <source>
        <dbReference type="ARBA" id="ARBA00022801"/>
    </source>
</evidence>
<evidence type="ECO:0000256" key="1">
    <source>
        <dbReference type="ARBA" id="ARBA00005641"/>
    </source>
</evidence>
<dbReference type="GO" id="GO:0009251">
    <property type="term" value="P:glucan catabolic process"/>
    <property type="evidence" value="ECO:0007669"/>
    <property type="project" value="TreeGrafter"/>
</dbReference>
<dbReference type="GO" id="GO:0009986">
    <property type="term" value="C:cell surface"/>
    <property type="evidence" value="ECO:0007669"/>
    <property type="project" value="TreeGrafter"/>
</dbReference>
<dbReference type="InterPro" id="IPR001547">
    <property type="entry name" value="Glyco_hydro_5"/>
</dbReference>
<feature type="domain" description="Glycoside hydrolase family 5" evidence="6">
    <location>
        <begin position="64"/>
        <end position="310"/>
    </location>
</feature>
<reference evidence="8" key="1">
    <citation type="journal article" date="2015" name="Genome Announc.">
        <title>Draft whole-genome sequence of the biocontrol agent Trichoderma harzianum T6776.</title>
        <authorList>
            <person name="Baroncelli R."/>
            <person name="Piaggeschi G."/>
            <person name="Fiorini L."/>
            <person name="Bertolini E."/>
            <person name="Zapparata A."/>
            <person name="Pe M.E."/>
            <person name="Sarrocco S."/>
            <person name="Vannacci G."/>
        </authorList>
    </citation>
    <scope>NUCLEOTIDE SEQUENCE [LARGE SCALE GENOMIC DNA]</scope>
    <source>
        <strain evidence="8">T6776</strain>
    </source>
</reference>
<keyword evidence="2 5" id="KW-0378">Hydrolase</keyword>
<dbReference type="GO" id="GO:0071555">
    <property type="term" value="P:cell wall organization"/>
    <property type="evidence" value="ECO:0007669"/>
    <property type="project" value="UniProtKB-KW"/>
</dbReference>
<evidence type="ECO:0000256" key="5">
    <source>
        <dbReference type="RuleBase" id="RU361153"/>
    </source>
</evidence>
<dbReference type="GO" id="GO:0005576">
    <property type="term" value="C:extracellular region"/>
    <property type="evidence" value="ECO:0007669"/>
    <property type="project" value="TreeGrafter"/>
</dbReference>
<sequence length="481" mass="56062">MTAGGFLHTEGTKILKPNGSPIVLRGAASGGHLNMENFITGFPGHEEEHKEAMLKVMGKEKYDFFWSKFYEYFWTDKDAELFASMKFNCLRIPFNYRHFLDDADLTKIKPEGFALLDRIVDSCANHGIYTILDLHAVPGGQNQDWHCDSAIHKALFWDFTYFQDRMIDLWQAIASHYKNNTWVAGYNPLNEPADPSHARLIKFYDRVDKAIREVDPNHILFLDGNTYAADFRQFPKTPYANTVYSIHDYSNYGFPKSPEKYTGTKAQREKLKQQYERKIEYMKELNVPVWNGEWGPVYASKMRGDDAVEETNASRYHVLKDQLDVYAEGDPSGDKSPISWSIWLYKDVGYQGLTHISPESKWYTHLRSWLDKKLELGLDRWGRDENIAVENSVYKPVKDHFKAVIPEHLQRAVYPKTWDVGDYIDRVLRDVLLSQYLTHEFAEYFKDLSFEELDDLAGSFKLENMVVRHELVEILQNSHKD</sequence>
<evidence type="ECO:0000313" key="8">
    <source>
        <dbReference type="Proteomes" id="UP000034112"/>
    </source>
</evidence>
<dbReference type="InterPro" id="IPR017853">
    <property type="entry name" value="GH"/>
</dbReference>
<dbReference type="PANTHER" id="PTHR31297:SF13">
    <property type="entry name" value="PUTATIVE-RELATED"/>
    <property type="match status" value="1"/>
</dbReference>
<dbReference type="OMA" id="CKMLHTE"/>
<evidence type="ECO:0000256" key="3">
    <source>
        <dbReference type="ARBA" id="ARBA00023295"/>
    </source>
</evidence>
<dbReference type="OrthoDB" id="1887033at2759"/>
<name>A0A0F9XGU7_TRIHA</name>
<dbReference type="Proteomes" id="UP000034112">
    <property type="component" value="Unassembled WGS sequence"/>
</dbReference>
<comment type="similarity">
    <text evidence="1 5">Belongs to the glycosyl hydrolase 5 (cellulase A) family.</text>
</comment>
<comment type="caution">
    <text evidence="7">The sequence shown here is derived from an EMBL/GenBank/DDBJ whole genome shotgun (WGS) entry which is preliminary data.</text>
</comment>
<accession>A0A0F9XGU7</accession>
<dbReference type="InterPro" id="IPR050386">
    <property type="entry name" value="Glycosyl_hydrolase_5"/>
</dbReference>